<evidence type="ECO:0000313" key="3">
    <source>
        <dbReference type="Proteomes" id="UP000176633"/>
    </source>
</evidence>
<evidence type="ECO:0000256" key="1">
    <source>
        <dbReference type="ARBA" id="ARBA00022517"/>
    </source>
</evidence>
<evidence type="ECO:0000313" key="2">
    <source>
        <dbReference type="EMBL" id="OGG43610.1"/>
    </source>
</evidence>
<name>A0A1F6C367_9BACT</name>
<dbReference type="AlphaFoldDB" id="A0A1F6C367"/>
<dbReference type="InterPro" id="IPR023799">
    <property type="entry name" value="RbfA_dom_sf"/>
</dbReference>
<sequence length="99" mass="11232">MNYRNLRLANLIQEELGKIILREIEFPKSVLVTIVGVEVPQDLSQAKIKLGVIPASAAKEALDAMEKNKPFFQHLLMKKINIKHAPRIEFELESPAKID</sequence>
<dbReference type="GO" id="GO:0006364">
    <property type="term" value="P:rRNA processing"/>
    <property type="evidence" value="ECO:0007669"/>
    <property type="project" value="InterPro"/>
</dbReference>
<proteinExistence type="predicted"/>
<keyword evidence="1" id="KW-0690">Ribosome biogenesis</keyword>
<protein>
    <submittedName>
        <fullName evidence="2">Ribosome-binding factor A</fullName>
    </submittedName>
</protein>
<dbReference type="SUPFAM" id="SSF89919">
    <property type="entry name" value="Ribosome-binding factor A, RbfA"/>
    <property type="match status" value="1"/>
</dbReference>
<dbReference type="STRING" id="1798473.A3G50_00845"/>
<dbReference type="InterPro" id="IPR015946">
    <property type="entry name" value="KH_dom-like_a/b"/>
</dbReference>
<dbReference type="EMBL" id="MFKM01000009">
    <property type="protein sequence ID" value="OGG43610.1"/>
    <property type="molecule type" value="Genomic_DNA"/>
</dbReference>
<dbReference type="NCBIfam" id="TIGR00082">
    <property type="entry name" value="rbfA"/>
    <property type="match status" value="1"/>
</dbReference>
<comment type="caution">
    <text evidence="2">The sequence shown here is derived from an EMBL/GenBank/DDBJ whole genome shotgun (WGS) entry which is preliminary data.</text>
</comment>
<reference evidence="2 3" key="1">
    <citation type="journal article" date="2016" name="Nat. Commun.">
        <title>Thousands of microbial genomes shed light on interconnected biogeochemical processes in an aquifer system.</title>
        <authorList>
            <person name="Anantharaman K."/>
            <person name="Brown C.T."/>
            <person name="Hug L.A."/>
            <person name="Sharon I."/>
            <person name="Castelle C.J."/>
            <person name="Probst A.J."/>
            <person name="Thomas B.C."/>
            <person name="Singh A."/>
            <person name="Wilkins M.J."/>
            <person name="Karaoz U."/>
            <person name="Brodie E.L."/>
            <person name="Williams K.H."/>
            <person name="Hubbard S.S."/>
            <person name="Banfield J.F."/>
        </authorList>
    </citation>
    <scope>NUCLEOTIDE SEQUENCE [LARGE SCALE GENOMIC DNA]</scope>
</reference>
<dbReference type="Gene3D" id="3.30.300.20">
    <property type="match status" value="1"/>
</dbReference>
<dbReference type="Pfam" id="PF02033">
    <property type="entry name" value="RBFA"/>
    <property type="match status" value="1"/>
</dbReference>
<dbReference type="InterPro" id="IPR000238">
    <property type="entry name" value="RbfA"/>
</dbReference>
<gene>
    <name evidence="2" type="ORF">A3G50_00845</name>
</gene>
<organism evidence="2 3">
    <name type="scientific">Candidatus Jorgensenbacteria bacterium RIFCSPLOWO2_12_FULL_42_11</name>
    <dbReference type="NCBI Taxonomy" id="1798473"/>
    <lineage>
        <taxon>Bacteria</taxon>
        <taxon>Candidatus Joergenseniibacteriota</taxon>
    </lineage>
</organism>
<dbReference type="Proteomes" id="UP000176633">
    <property type="component" value="Unassembled WGS sequence"/>
</dbReference>
<accession>A0A1F6C367</accession>